<comment type="caution">
    <text evidence="1">The sequence shown here is derived from an EMBL/GenBank/DDBJ whole genome shotgun (WGS) entry which is preliminary data.</text>
</comment>
<dbReference type="PANTHER" id="PTHR33604">
    <property type="entry name" value="OSJNBA0004B13.7 PROTEIN"/>
    <property type="match status" value="1"/>
</dbReference>
<dbReference type="SUPFAM" id="SSF53448">
    <property type="entry name" value="Nucleotide-diphospho-sugar transferases"/>
    <property type="match status" value="1"/>
</dbReference>
<dbReference type="Gene3D" id="3.90.550.10">
    <property type="entry name" value="Spore Coat Polysaccharide Biosynthesis Protein SpsA, Chain A"/>
    <property type="match status" value="1"/>
</dbReference>
<keyword evidence="2" id="KW-1185">Reference proteome</keyword>
<name>A0AAD7XEH5_9APHY</name>
<gene>
    <name evidence="1" type="ORF">ONZ51_g2446</name>
</gene>
<proteinExistence type="predicted"/>
<dbReference type="AlphaFoldDB" id="A0AAD7XEH5"/>
<evidence type="ECO:0000313" key="2">
    <source>
        <dbReference type="Proteomes" id="UP001215151"/>
    </source>
</evidence>
<organism evidence="1 2">
    <name type="scientific">Trametes cubensis</name>
    <dbReference type="NCBI Taxonomy" id="1111947"/>
    <lineage>
        <taxon>Eukaryota</taxon>
        <taxon>Fungi</taxon>
        <taxon>Dikarya</taxon>
        <taxon>Basidiomycota</taxon>
        <taxon>Agaricomycotina</taxon>
        <taxon>Agaricomycetes</taxon>
        <taxon>Polyporales</taxon>
        <taxon>Polyporaceae</taxon>
        <taxon>Trametes</taxon>
    </lineage>
</organism>
<evidence type="ECO:0000313" key="1">
    <source>
        <dbReference type="EMBL" id="KAJ8490220.1"/>
    </source>
</evidence>
<dbReference type="Proteomes" id="UP001215151">
    <property type="component" value="Unassembled WGS sequence"/>
</dbReference>
<accession>A0AAD7XEH5</accession>
<reference evidence="1" key="1">
    <citation type="submission" date="2022-11" db="EMBL/GenBank/DDBJ databases">
        <title>Genome Sequence of Cubamyces cubensis.</title>
        <authorList>
            <person name="Buettner E."/>
        </authorList>
    </citation>
    <scope>NUCLEOTIDE SEQUENCE</scope>
    <source>
        <strain evidence="1">MPL-01</strain>
    </source>
</reference>
<dbReference type="PANTHER" id="PTHR33604:SF3">
    <property type="entry name" value="OSJNBA0004B13.7 PROTEIN"/>
    <property type="match status" value="1"/>
</dbReference>
<dbReference type="EMBL" id="JAPEVG010000038">
    <property type="protein sequence ID" value="KAJ8490220.1"/>
    <property type="molecule type" value="Genomic_DNA"/>
</dbReference>
<protein>
    <submittedName>
        <fullName evidence="1">Uncharacterized protein</fullName>
    </submittedName>
</protein>
<sequence>MVVVTVWFIRYVLFDAHPDVTKSKLSIPAQALLAPTTVASADDPHLGLSNVSTKDLGSTASGSHSPSPGQQVSAFGVLSLTAILPITQETLSDLGDQIRLLTRRSEALSEIFLLTPRQHLAKTRQTIQVILSNEEDFDVEISIKSWADNIEVGLATLQAAQQVSTDWVLLLDQDVLSDLEDPVLNTLLLNTRPQTTQPIGPRGIDYHLDGIVCIATAIPSRAAFLVPPMVLPSALIPPTPVFTSGSHVWMTLGSHVSRAQRDLSGGSIVGSDGSSSNEWCLRYAPRGLDGNLLPIHTLPSSDHTTDMLQIPQASTATPETQQDASGSIIVLVRPGELQLLSRVICGLFDKGNTVVVLLLENGITPDLPCDPLVHILPQSGEPQSPLASLASVLPSNVDIVLSATDVDTPSDLPDMLTETYPLATHIHIPTQDLRYTDWMATLGFAELKNWHVPEIQLSVITNDRPHSLLRLLSSLKNARYFGDNLDMRINLEQTADPDTLRIAGEFAWDHGNVFVHHRVIHGGLLTAVVESWYPRGNDSYGLILEDDVELSPLFYAYLKLALLRYRYGKPDNRFATLFGISLYQQKNLELRPEGRHLFNARTLFQDAGLPHPNTPYLSQIPCSWGALYFPEHWREFHTYLGTRLSGFVWPLQQVVVPDVRSNRWTRSWKKYFIELVYLRGYVMLYPNYADYVSLSTNHLEVGSHVKDVPEEVYLRKKRLFNLPLMQLPTVDPTETGIIGTGLLELPDERLPSWTSLPVLDLFGTIVDHNTIASRGAERRADLTGCGEATLQPYDAQELLCVV</sequence>
<dbReference type="InterPro" id="IPR029044">
    <property type="entry name" value="Nucleotide-diphossugar_trans"/>
</dbReference>